<organism evidence="2 3">
    <name type="scientific">Legionella geestiana</name>
    <dbReference type="NCBI Taxonomy" id="45065"/>
    <lineage>
        <taxon>Bacteria</taxon>
        <taxon>Pseudomonadati</taxon>
        <taxon>Pseudomonadota</taxon>
        <taxon>Gammaproteobacteria</taxon>
        <taxon>Legionellales</taxon>
        <taxon>Legionellaceae</taxon>
        <taxon>Legionella</taxon>
    </lineage>
</organism>
<comment type="caution">
    <text evidence="2">The sequence shown here is derived from an EMBL/GenBank/DDBJ whole genome shotgun (WGS) entry which is preliminary data.</text>
</comment>
<evidence type="ECO:0000313" key="3">
    <source>
        <dbReference type="Proteomes" id="UP000054785"/>
    </source>
</evidence>
<dbReference type="AlphaFoldDB" id="A0A0W0TT45"/>
<feature type="region of interest" description="Disordered" evidence="1">
    <location>
        <begin position="57"/>
        <end position="79"/>
    </location>
</feature>
<proteinExistence type="predicted"/>
<dbReference type="Proteomes" id="UP000054785">
    <property type="component" value="Unassembled WGS sequence"/>
</dbReference>
<protein>
    <submittedName>
        <fullName evidence="2">Uncharacterized protein</fullName>
    </submittedName>
</protein>
<sequence length="79" mass="9054">MALISNKSQNAKQKIKAQIDTAVLEEIQSYCAWAGVEMDFFFEEAARFVFAKDKEWKAHNRKPGRRGRKPAAQRDTHSA</sequence>
<evidence type="ECO:0000256" key="1">
    <source>
        <dbReference type="SAM" id="MobiDB-lite"/>
    </source>
</evidence>
<dbReference type="EMBL" id="LNYC01000056">
    <property type="protein sequence ID" value="KTC98820.1"/>
    <property type="molecule type" value="Genomic_DNA"/>
</dbReference>
<feature type="compositionally biased region" description="Basic residues" evidence="1">
    <location>
        <begin position="59"/>
        <end position="71"/>
    </location>
</feature>
<evidence type="ECO:0000313" key="2">
    <source>
        <dbReference type="EMBL" id="KTC98820.1"/>
    </source>
</evidence>
<keyword evidence="3" id="KW-1185">Reference proteome</keyword>
<name>A0A0W0TT45_9GAMM</name>
<reference evidence="2 3" key="1">
    <citation type="submission" date="2015-11" db="EMBL/GenBank/DDBJ databases">
        <title>Genomic analysis of 38 Legionella species identifies large and diverse effector repertoires.</title>
        <authorList>
            <person name="Burstein D."/>
            <person name="Amaro F."/>
            <person name="Zusman T."/>
            <person name="Lifshitz Z."/>
            <person name="Cohen O."/>
            <person name="Gilbert J.A."/>
            <person name="Pupko T."/>
            <person name="Shuman H.A."/>
            <person name="Segal G."/>
        </authorList>
    </citation>
    <scope>NUCLEOTIDE SEQUENCE [LARGE SCALE GENOMIC DNA]</scope>
    <source>
        <strain evidence="2 3">ATCC 49504</strain>
    </source>
</reference>
<accession>A0A0W0TT45</accession>
<dbReference type="RefSeq" id="WP_028386254.1">
    <property type="nucleotide sequence ID" value="NZ_CAAAHN010000013.1"/>
</dbReference>
<dbReference type="PATRIC" id="fig|45065.4.peg.1634"/>
<gene>
    <name evidence="2" type="ORF">Lgee_1509</name>
</gene>
<dbReference type="OrthoDB" id="5641080at2"/>
<dbReference type="STRING" id="45065.Lgee_1509"/>